<organism evidence="2 3">
    <name type="scientific">Clostridium chauvoei JF4335</name>
    <dbReference type="NCBI Taxonomy" id="1351755"/>
    <lineage>
        <taxon>Bacteria</taxon>
        <taxon>Bacillati</taxon>
        <taxon>Bacillota</taxon>
        <taxon>Clostridia</taxon>
        <taxon>Eubacteriales</taxon>
        <taxon>Clostridiaceae</taxon>
        <taxon>Clostridium</taxon>
    </lineage>
</organism>
<keyword evidence="1" id="KW-0472">Membrane</keyword>
<keyword evidence="1" id="KW-1133">Transmembrane helix</keyword>
<dbReference type="RefSeq" id="WP_079481401.1">
    <property type="nucleotide sequence ID" value="NZ_CBML010000006.1"/>
</dbReference>
<evidence type="ECO:0000313" key="2">
    <source>
        <dbReference type="EMBL" id="SLK18583.1"/>
    </source>
</evidence>
<accession>A0A1U6JEQ6</accession>
<sequence>MKIENSIRVYGWKCSKKRGYSLIELIATLFMSTIILTIGVKLVISSYKAYRELENVSLQNNFIDDACLTINRLTNEIMIADIVCSDETMKNKNEIKISCVYKNNNKYFIKDKIIKLNRSKHLIIDIPNETGTNFILKDLKEFKVIKKKNINYIFIKHKSGEIRVQCI</sequence>
<dbReference type="AlphaFoldDB" id="A0A1U6JEQ6"/>
<keyword evidence="3" id="KW-1185">Reference proteome</keyword>
<reference evidence="3" key="1">
    <citation type="submission" date="2017-03" db="EMBL/GenBank/DDBJ databases">
        <authorList>
            <person name="Falquet L."/>
            <person name="Falquet L."/>
        </authorList>
    </citation>
    <scope>NUCLEOTIDE SEQUENCE [LARGE SCALE GENOMIC DNA]</scope>
</reference>
<evidence type="ECO:0000313" key="3">
    <source>
        <dbReference type="Proteomes" id="UP000190476"/>
    </source>
</evidence>
<name>A0A1U6JEQ6_9CLOT</name>
<protein>
    <recommendedName>
        <fullName evidence="4">Prepilin-type N-terminal cleavage/methylation domain-containing protein</fullName>
    </recommendedName>
</protein>
<proteinExistence type="predicted"/>
<dbReference type="NCBIfam" id="TIGR02532">
    <property type="entry name" value="IV_pilin_GFxxxE"/>
    <property type="match status" value="1"/>
</dbReference>
<dbReference type="PROSITE" id="PS00409">
    <property type="entry name" value="PROKAR_NTER_METHYL"/>
    <property type="match status" value="1"/>
</dbReference>
<dbReference type="EMBL" id="LT799839">
    <property type="protein sequence ID" value="SLK18583.1"/>
    <property type="molecule type" value="Genomic_DNA"/>
</dbReference>
<gene>
    <name evidence="2" type="ORF">CCH01_15020</name>
</gene>
<dbReference type="GeneID" id="66301833"/>
<dbReference type="OrthoDB" id="1913023at2"/>
<dbReference type="Proteomes" id="UP000190476">
    <property type="component" value="Chromosome I"/>
</dbReference>
<feature type="transmembrane region" description="Helical" evidence="1">
    <location>
        <begin position="21"/>
        <end position="44"/>
    </location>
</feature>
<keyword evidence="1" id="KW-0812">Transmembrane</keyword>
<dbReference type="STRING" id="1351755.CCH01_15020"/>
<evidence type="ECO:0000256" key="1">
    <source>
        <dbReference type="SAM" id="Phobius"/>
    </source>
</evidence>
<evidence type="ECO:0008006" key="4">
    <source>
        <dbReference type="Google" id="ProtNLM"/>
    </source>
</evidence>
<dbReference type="InterPro" id="IPR012902">
    <property type="entry name" value="N_methyl_site"/>
</dbReference>